<organism evidence="1 2">
    <name type="scientific">Trametes sanguinea</name>
    <dbReference type="NCBI Taxonomy" id="158606"/>
    <lineage>
        <taxon>Eukaryota</taxon>
        <taxon>Fungi</taxon>
        <taxon>Dikarya</taxon>
        <taxon>Basidiomycota</taxon>
        <taxon>Agaricomycotina</taxon>
        <taxon>Agaricomycetes</taxon>
        <taxon>Polyporales</taxon>
        <taxon>Polyporaceae</taxon>
        <taxon>Trametes</taxon>
    </lineage>
</organism>
<comment type="caution">
    <text evidence="1">The sequence shown here is derived from an EMBL/GenBank/DDBJ whole genome shotgun (WGS) entry which is preliminary data.</text>
</comment>
<sequence length="175" mass="19241">MSFPTLSIAVSQLRVRHAIALAPSTYTAANTGTLPLQAADVLEDHLEAARRELTAYAAPICHEASDTPFPPLRAINHTIPLKDPGKIYSWRPSKCPDALRHLYIEKRDAYLKTGCWQMTSARNTSPMLLLTKPGTGVNGVPLRLRVVCDLCEQNANTIKVTSPLPDMEGILRRVS</sequence>
<gene>
    <name evidence="1" type="ORF">NUW54_g5715</name>
</gene>
<keyword evidence="2" id="KW-1185">Reference proteome</keyword>
<evidence type="ECO:0000313" key="1">
    <source>
        <dbReference type="EMBL" id="KAJ3002682.1"/>
    </source>
</evidence>
<accession>A0ACC1PVU9</accession>
<protein>
    <submittedName>
        <fullName evidence="1">Uncharacterized protein</fullName>
    </submittedName>
</protein>
<dbReference type="EMBL" id="JANSHE010001439">
    <property type="protein sequence ID" value="KAJ3002682.1"/>
    <property type="molecule type" value="Genomic_DNA"/>
</dbReference>
<dbReference type="Proteomes" id="UP001144978">
    <property type="component" value="Unassembled WGS sequence"/>
</dbReference>
<name>A0ACC1PVU9_9APHY</name>
<proteinExistence type="predicted"/>
<reference evidence="1" key="1">
    <citation type="submission" date="2022-08" db="EMBL/GenBank/DDBJ databases">
        <title>Genome Sequence of Pycnoporus sanguineus.</title>
        <authorList>
            <person name="Buettner E."/>
        </authorList>
    </citation>
    <scope>NUCLEOTIDE SEQUENCE</scope>
    <source>
        <strain evidence="1">CG-C14</strain>
    </source>
</reference>
<evidence type="ECO:0000313" key="2">
    <source>
        <dbReference type="Proteomes" id="UP001144978"/>
    </source>
</evidence>